<dbReference type="EMBL" id="ABXB03000001">
    <property type="protein sequence ID" value="EFA23696.1"/>
    <property type="molecule type" value="Genomic_DNA"/>
</dbReference>
<sequence length="50" mass="5342">MRLLAASLVLFPHLTHIGNHCGANRVGWYGTLGASDAVQCASPCRSNIMM</sequence>
<gene>
    <name evidence="1" type="ORF">BIFGAL_02803</name>
</gene>
<name>D1NSP4_9BIFI</name>
<evidence type="ECO:0000313" key="1">
    <source>
        <dbReference type="EMBL" id="EFA23696.1"/>
    </source>
</evidence>
<comment type="caution">
    <text evidence="1">The sequence shown here is derived from an EMBL/GenBank/DDBJ whole genome shotgun (WGS) entry which is preliminary data.</text>
</comment>
<proteinExistence type="predicted"/>
<organism evidence="1 2">
    <name type="scientific">Bifidobacterium gallicum DSM 20093 = LMG 11596</name>
    <dbReference type="NCBI Taxonomy" id="561180"/>
    <lineage>
        <taxon>Bacteria</taxon>
        <taxon>Bacillati</taxon>
        <taxon>Actinomycetota</taxon>
        <taxon>Actinomycetes</taxon>
        <taxon>Bifidobacteriales</taxon>
        <taxon>Bifidobacteriaceae</taxon>
        <taxon>Bifidobacterium</taxon>
    </lineage>
</organism>
<dbReference type="AlphaFoldDB" id="D1NSP4"/>
<protein>
    <submittedName>
        <fullName evidence="1">Uncharacterized protein</fullName>
    </submittedName>
</protein>
<reference evidence="1 2" key="1">
    <citation type="submission" date="2009-11" db="EMBL/GenBank/DDBJ databases">
        <authorList>
            <person name="Weinstock G."/>
            <person name="Sodergren E."/>
            <person name="Clifton S."/>
            <person name="Fulton L."/>
            <person name="Fulton B."/>
            <person name="Courtney L."/>
            <person name="Fronick C."/>
            <person name="Harrison M."/>
            <person name="Strong C."/>
            <person name="Farmer C."/>
            <person name="Delahaunty K."/>
            <person name="Markovic C."/>
            <person name="Hall O."/>
            <person name="Minx P."/>
            <person name="Tomlinson C."/>
            <person name="Mitreva M."/>
            <person name="Nelson J."/>
            <person name="Hou S."/>
            <person name="Wollam A."/>
            <person name="Pepin K.H."/>
            <person name="Johnson M."/>
            <person name="Bhonagiri V."/>
            <person name="Nash W.E."/>
            <person name="Warren W."/>
            <person name="Chinwalla A."/>
            <person name="Mardis E.R."/>
            <person name="Wilson R.K."/>
        </authorList>
    </citation>
    <scope>NUCLEOTIDE SEQUENCE [LARGE SCALE GENOMIC DNA]</scope>
    <source>
        <strain evidence="1 2">DSM 20093</strain>
    </source>
</reference>
<dbReference type="Proteomes" id="UP000003656">
    <property type="component" value="Unassembled WGS sequence"/>
</dbReference>
<evidence type="ECO:0000313" key="2">
    <source>
        <dbReference type="Proteomes" id="UP000003656"/>
    </source>
</evidence>
<accession>D1NSP4</accession>
<dbReference type="STRING" id="561180.BIFGAL_02803"/>